<evidence type="ECO:0000256" key="2">
    <source>
        <dbReference type="ARBA" id="ARBA00023125"/>
    </source>
</evidence>
<feature type="domain" description="HTH luxR-type" evidence="4">
    <location>
        <begin position="290"/>
        <end position="355"/>
    </location>
</feature>
<dbReference type="PRINTS" id="PR00038">
    <property type="entry name" value="HTHLUXR"/>
</dbReference>
<dbReference type="InterPro" id="IPR016032">
    <property type="entry name" value="Sig_transdc_resp-reg_C-effctor"/>
</dbReference>
<evidence type="ECO:0000313" key="5">
    <source>
        <dbReference type="EMBL" id="MFC6037188.1"/>
    </source>
</evidence>
<protein>
    <submittedName>
        <fullName evidence="5">Helix-turn-helix transcriptional regulator</fullName>
    </submittedName>
</protein>
<dbReference type="PROSITE" id="PS50043">
    <property type="entry name" value="HTH_LUXR_2"/>
    <property type="match status" value="1"/>
</dbReference>
<name>A0ABW1L2R6_9PROT</name>
<dbReference type="SUPFAM" id="SSF46894">
    <property type="entry name" value="C-terminal effector domain of the bipartite response regulators"/>
    <property type="match status" value="1"/>
</dbReference>
<organism evidence="5 6">
    <name type="scientific">Hyphococcus aureus</name>
    <dbReference type="NCBI Taxonomy" id="2666033"/>
    <lineage>
        <taxon>Bacteria</taxon>
        <taxon>Pseudomonadati</taxon>
        <taxon>Pseudomonadota</taxon>
        <taxon>Alphaproteobacteria</taxon>
        <taxon>Parvularculales</taxon>
        <taxon>Parvularculaceae</taxon>
        <taxon>Hyphococcus</taxon>
    </lineage>
</organism>
<dbReference type="Proteomes" id="UP001596116">
    <property type="component" value="Unassembled WGS sequence"/>
</dbReference>
<dbReference type="Pfam" id="PF00196">
    <property type="entry name" value="GerE"/>
    <property type="match status" value="1"/>
</dbReference>
<evidence type="ECO:0000313" key="6">
    <source>
        <dbReference type="Proteomes" id="UP001596116"/>
    </source>
</evidence>
<keyword evidence="1" id="KW-0805">Transcription regulation</keyword>
<dbReference type="PANTHER" id="PTHR44688:SF16">
    <property type="entry name" value="DNA-BINDING TRANSCRIPTIONAL ACTIVATOR DEVR_DOSR"/>
    <property type="match status" value="1"/>
</dbReference>
<evidence type="ECO:0000256" key="1">
    <source>
        <dbReference type="ARBA" id="ARBA00023015"/>
    </source>
</evidence>
<evidence type="ECO:0000259" key="4">
    <source>
        <dbReference type="PROSITE" id="PS50043"/>
    </source>
</evidence>
<gene>
    <name evidence="5" type="ORF">ACFMB1_16650</name>
</gene>
<proteinExistence type="predicted"/>
<dbReference type="RefSeq" id="WP_379881570.1">
    <property type="nucleotide sequence ID" value="NZ_JBHPON010000002.1"/>
</dbReference>
<sequence length="356" mass="38403">MEPHFAKAAERLTNAPLSGDWAGALCAVAKTVGGISCNLFTLSADGKFLSAVAPTLTPDALEKISAGNDRTLKKGESKNPVFKRSDVSAGWSWTEQSFFMDLQAAFGAPHFSALKLNVGLSDSCLVYIPRSQPQENMTQAQRGALHGLASLFESAVHIQLQLERRAISLVLNSWDRAGVAAFHCEPDLTINASSDIGAYAIEDSRILSSKNGKIRVSNSSHREELRKAVLTSCIYSVRIPEVITFPLSSPDGAWNCTLAVMTLPRDRCAAQISTGAILLLLPSMEQNARDRQTLAGLTGAEQEIALLLAGGVSTRGIAQKREVSVSTVQTQIKSINQKLSTRHRGELLTKLKTIFN</sequence>
<keyword evidence="2" id="KW-0238">DNA-binding</keyword>
<dbReference type="EMBL" id="JBHPON010000002">
    <property type="protein sequence ID" value="MFC6037188.1"/>
    <property type="molecule type" value="Genomic_DNA"/>
</dbReference>
<dbReference type="InterPro" id="IPR036388">
    <property type="entry name" value="WH-like_DNA-bd_sf"/>
</dbReference>
<dbReference type="PANTHER" id="PTHR44688">
    <property type="entry name" value="DNA-BINDING TRANSCRIPTIONAL ACTIVATOR DEVR_DOSR"/>
    <property type="match status" value="1"/>
</dbReference>
<dbReference type="Gene3D" id="1.10.10.10">
    <property type="entry name" value="Winged helix-like DNA-binding domain superfamily/Winged helix DNA-binding domain"/>
    <property type="match status" value="1"/>
</dbReference>
<dbReference type="SMART" id="SM00421">
    <property type="entry name" value="HTH_LUXR"/>
    <property type="match status" value="1"/>
</dbReference>
<accession>A0ABW1L2R6</accession>
<reference evidence="5 6" key="1">
    <citation type="submission" date="2024-09" db="EMBL/GenBank/DDBJ databases">
        <authorList>
            <person name="Zhang Z.-H."/>
        </authorList>
    </citation>
    <scope>NUCLEOTIDE SEQUENCE [LARGE SCALE GENOMIC DNA]</scope>
    <source>
        <strain evidence="5 6">HHTR114</strain>
    </source>
</reference>
<keyword evidence="6" id="KW-1185">Reference proteome</keyword>
<keyword evidence="3" id="KW-0804">Transcription</keyword>
<evidence type="ECO:0000256" key="3">
    <source>
        <dbReference type="ARBA" id="ARBA00023163"/>
    </source>
</evidence>
<dbReference type="InterPro" id="IPR000792">
    <property type="entry name" value="Tscrpt_reg_LuxR_C"/>
</dbReference>
<comment type="caution">
    <text evidence="5">The sequence shown here is derived from an EMBL/GenBank/DDBJ whole genome shotgun (WGS) entry which is preliminary data.</text>
</comment>